<protein>
    <submittedName>
        <fullName evidence="11">Unannotated protein</fullName>
    </submittedName>
</protein>
<keyword evidence="2 9" id="KW-0812">Transmembrane</keyword>
<comment type="subcellular location">
    <subcellularLocation>
        <location evidence="1">Membrane</location>
        <topology evidence="1">Multi-pass membrane protein</topology>
    </subcellularLocation>
</comment>
<evidence type="ECO:0000313" key="11">
    <source>
        <dbReference type="EMBL" id="CAB4731299.1"/>
    </source>
</evidence>
<dbReference type="GO" id="GO:0016717">
    <property type="term" value="F:oxidoreductase activity, acting on paired donors, with oxidation of a pair of donors resulting in the reduction of molecular oxygen to two molecules of water"/>
    <property type="evidence" value="ECO:0007669"/>
    <property type="project" value="InterPro"/>
</dbReference>
<dbReference type="EMBL" id="CAEZYR010000011">
    <property type="protein sequence ID" value="CAB4731299.1"/>
    <property type="molecule type" value="Genomic_DNA"/>
</dbReference>
<evidence type="ECO:0000256" key="5">
    <source>
        <dbReference type="ARBA" id="ARBA00023002"/>
    </source>
</evidence>
<dbReference type="GO" id="GO:0006631">
    <property type="term" value="P:fatty acid metabolic process"/>
    <property type="evidence" value="ECO:0007669"/>
    <property type="project" value="UniProtKB-KW"/>
</dbReference>
<sequence>MPTSTFVSPASSPDAPSTDVANAEVRARQVSAPPSAIGRLVTGLIIIGPGIALGVGIPFLWGNVIHFRDVLVAVVLYVITGYGISVGYHRLFTHRSFRANRVLKIVLASAGSLAVEGSVIGWVATHRHHHVRSDQPGDPHSPWVHDRGAGNRVGGFLHAHVRWLFRHGGSPPQRYASDLLRDRDLVTISKLFPIFALASFALPFGVGFLLTHSYVDALRTMLWAGLVRMLLLHHVTWSINSVCHMFGRRPFPSGDRSTNVASLALVSLGESFHNFHHADPSSARHGALPGQIDASAALIRAFERLGWAADVRWPSPEVLATATSRD</sequence>
<evidence type="ECO:0000313" key="12">
    <source>
        <dbReference type="EMBL" id="CAB4889191.1"/>
    </source>
</evidence>
<evidence type="ECO:0000256" key="8">
    <source>
        <dbReference type="ARBA" id="ARBA00023136"/>
    </source>
</evidence>
<keyword evidence="4 9" id="KW-1133">Transmembrane helix</keyword>
<feature type="transmembrane region" description="Helical" evidence="9">
    <location>
        <begin position="191"/>
        <end position="215"/>
    </location>
</feature>
<evidence type="ECO:0000256" key="7">
    <source>
        <dbReference type="ARBA" id="ARBA00023098"/>
    </source>
</evidence>
<accession>A0A6J6SA29</accession>
<evidence type="ECO:0000256" key="4">
    <source>
        <dbReference type="ARBA" id="ARBA00022989"/>
    </source>
</evidence>
<evidence type="ECO:0000256" key="9">
    <source>
        <dbReference type="SAM" id="Phobius"/>
    </source>
</evidence>
<name>A0A6J6SA29_9ZZZZ</name>
<dbReference type="PANTHER" id="PTHR11351:SF3">
    <property type="entry name" value="BLL4393 PROTEIN"/>
    <property type="match status" value="1"/>
</dbReference>
<gene>
    <name evidence="11" type="ORF">UFOPK2754_00498</name>
    <name evidence="12" type="ORF">UFOPK3543_00103</name>
</gene>
<dbReference type="CDD" id="cd03505">
    <property type="entry name" value="Delta9-FADS-like"/>
    <property type="match status" value="1"/>
</dbReference>
<feature type="domain" description="Fatty acid desaturase" evidence="10">
    <location>
        <begin position="73"/>
        <end position="281"/>
    </location>
</feature>
<dbReference type="AlphaFoldDB" id="A0A6J6SA29"/>
<reference evidence="11" key="1">
    <citation type="submission" date="2020-05" db="EMBL/GenBank/DDBJ databases">
        <authorList>
            <person name="Chiriac C."/>
            <person name="Salcher M."/>
            <person name="Ghai R."/>
            <person name="Kavagutti S V."/>
        </authorList>
    </citation>
    <scope>NUCLEOTIDE SEQUENCE</scope>
</reference>
<dbReference type="Pfam" id="PF00487">
    <property type="entry name" value="FA_desaturase"/>
    <property type="match status" value="1"/>
</dbReference>
<keyword evidence="7" id="KW-0443">Lipid metabolism</keyword>
<dbReference type="InterPro" id="IPR005804">
    <property type="entry name" value="FA_desaturase_dom"/>
</dbReference>
<organism evidence="11">
    <name type="scientific">freshwater metagenome</name>
    <dbReference type="NCBI Taxonomy" id="449393"/>
    <lineage>
        <taxon>unclassified sequences</taxon>
        <taxon>metagenomes</taxon>
        <taxon>ecological metagenomes</taxon>
    </lineage>
</organism>
<dbReference type="PANTHER" id="PTHR11351">
    <property type="entry name" value="ACYL-COA DESATURASE"/>
    <property type="match status" value="1"/>
</dbReference>
<dbReference type="InterPro" id="IPR015876">
    <property type="entry name" value="Acyl-CoA_DS"/>
</dbReference>
<dbReference type="GO" id="GO:0016020">
    <property type="term" value="C:membrane"/>
    <property type="evidence" value="ECO:0007669"/>
    <property type="project" value="UniProtKB-SubCell"/>
</dbReference>
<feature type="transmembrane region" description="Helical" evidence="9">
    <location>
        <begin position="67"/>
        <end position="88"/>
    </location>
</feature>
<feature type="transmembrane region" description="Helical" evidence="9">
    <location>
        <begin position="36"/>
        <end position="61"/>
    </location>
</feature>
<keyword evidence="5" id="KW-0560">Oxidoreductase</keyword>
<evidence type="ECO:0000256" key="1">
    <source>
        <dbReference type="ARBA" id="ARBA00004141"/>
    </source>
</evidence>
<keyword evidence="3" id="KW-0276">Fatty acid metabolism</keyword>
<evidence type="ECO:0000259" key="10">
    <source>
        <dbReference type="Pfam" id="PF00487"/>
    </source>
</evidence>
<proteinExistence type="predicted"/>
<evidence type="ECO:0000256" key="2">
    <source>
        <dbReference type="ARBA" id="ARBA00022692"/>
    </source>
</evidence>
<keyword evidence="6" id="KW-0408">Iron</keyword>
<evidence type="ECO:0000256" key="3">
    <source>
        <dbReference type="ARBA" id="ARBA00022832"/>
    </source>
</evidence>
<dbReference type="PRINTS" id="PR00075">
    <property type="entry name" value="FACDDSATRASE"/>
</dbReference>
<evidence type="ECO:0000256" key="6">
    <source>
        <dbReference type="ARBA" id="ARBA00023004"/>
    </source>
</evidence>
<dbReference type="EMBL" id="CAFBMH010000002">
    <property type="protein sequence ID" value="CAB4889191.1"/>
    <property type="molecule type" value="Genomic_DNA"/>
</dbReference>
<keyword evidence="8 9" id="KW-0472">Membrane</keyword>